<dbReference type="SUPFAM" id="SSF101424">
    <property type="entry name" value="Hypothetical protein ST1625"/>
    <property type="match status" value="1"/>
</dbReference>
<accession>A0A650CNW9</accession>
<dbReference type="OrthoDB" id="36528at2157"/>
<organism evidence="1 2">
    <name type="scientific">Stygiolobus azoricus</name>
    <dbReference type="NCBI Taxonomy" id="41675"/>
    <lineage>
        <taxon>Archaea</taxon>
        <taxon>Thermoproteota</taxon>
        <taxon>Thermoprotei</taxon>
        <taxon>Sulfolobales</taxon>
        <taxon>Sulfolobaceae</taxon>
        <taxon>Stygiolobus</taxon>
    </lineage>
</organism>
<proteinExistence type="predicted"/>
<protein>
    <submittedName>
        <fullName evidence="1">DUF1955 domain-containing protein</fullName>
    </submittedName>
</protein>
<dbReference type="Gene3D" id="1.25.40.350">
    <property type="match status" value="1"/>
</dbReference>
<dbReference type="GeneID" id="42798538"/>
<sequence>MAIVKSDLIKRLMDAKKFFINGYVDEGVKIVQDVLKLSPQKEEYNWFICNVIESVDCKYLFTILDKIGSSFDISKCQNLKNVVMCGIIQNIYNTHVDLALNSLVAQGKRDRLEDITKEIFKVNPDVNGEILYKLAEALRKAGDERDAVLLLQEACKKGIKEACSNAMVPPPRSVM</sequence>
<name>A0A650CNW9_9CREN</name>
<dbReference type="Proteomes" id="UP000423396">
    <property type="component" value="Chromosome"/>
</dbReference>
<dbReference type="InterPro" id="IPR036321">
    <property type="entry name" value="ST1625"/>
</dbReference>
<evidence type="ECO:0000313" key="2">
    <source>
        <dbReference type="Proteomes" id="UP000423396"/>
    </source>
</evidence>
<dbReference type="RefSeq" id="WP_156006381.1">
    <property type="nucleotide sequence ID" value="NZ_CP045483.1"/>
</dbReference>
<reference evidence="1 2" key="1">
    <citation type="submission" date="2019-10" db="EMBL/GenBank/DDBJ databases">
        <title>Genome Sequences from Six Type Strain Members of the Archaeal Family Sulfolobaceae: Acidianus ambivalens, Acidianus infernus, Metallosphaera prunae, Stygiolobus azoricus, Sulfolobus metallicus, and Sulfurisphaera ohwakuensis.</title>
        <authorList>
            <person name="Counts J.A."/>
            <person name="Kelly R.M."/>
        </authorList>
    </citation>
    <scope>NUCLEOTIDE SEQUENCE [LARGE SCALE GENOMIC DNA]</scope>
    <source>
        <strain evidence="1 2">FC6</strain>
    </source>
</reference>
<dbReference type="Pfam" id="PF09205">
    <property type="entry name" value="DUF1955"/>
    <property type="match status" value="1"/>
</dbReference>
<dbReference type="KEGG" id="sazo:D1868_05670"/>
<evidence type="ECO:0000313" key="1">
    <source>
        <dbReference type="EMBL" id="QGR19524.1"/>
    </source>
</evidence>
<dbReference type="InterPro" id="IPR015288">
    <property type="entry name" value="DUF1955"/>
</dbReference>
<dbReference type="EMBL" id="CP045483">
    <property type="protein sequence ID" value="QGR19524.1"/>
    <property type="molecule type" value="Genomic_DNA"/>
</dbReference>
<keyword evidence="2" id="KW-1185">Reference proteome</keyword>
<dbReference type="AlphaFoldDB" id="A0A650CNW9"/>
<gene>
    <name evidence="1" type="ORF">D1868_05670</name>
</gene>